<evidence type="ECO:0000256" key="5">
    <source>
        <dbReference type="ARBA" id="ARBA00022833"/>
    </source>
</evidence>
<dbReference type="GO" id="GO:0019239">
    <property type="term" value="F:deaminase activity"/>
    <property type="evidence" value="ECO:0007669"/>
    <property type="project" value="InterPro"/>
</dbReference>
<dbReference type="EMBL" id="JACHMH010000001">
    <property type="protein sequence ID" value="MBB4676872.1"/>
    <property type="molecule type" value="Genomic_DNA"/>
</dbReference>
<dbReference type="InterPro" id="IPR001365">
    <property type="entry name" value="A_deaminase_dom"/>
</dbReference>
<dbReference type="InterPro" id="IPR006330">
    <property type="entry name" value="Ado/ade_deaminase"/>
</dbReference>
<name>A0A7W7C975_9PSEU</name>
<keyword evidence="8" id="KW-1185">Reference proteome</keyword>
<evidence type="ECO:0000256" key="2">
    <source>
        <dbReference type="ARBA" id="ARBA00006676"/>
    </source>
</evidence>
<accession>A0A7W7C975</accession>
<organism evidence="7 8">
    <name type="scientific">Crossiella cryophila</name>
    <dbReference type="NCBI Taxonomy" id="43355"/>
    <lineage>
        <taxon>Bacteria</taxon>
        <taxon>Bacillati</taxon>
        <taxon>Actinomycetota</taxon>
        <taxon>Actinomycetes</taxon>
        <taxon>Pseudonocardiales</taxon>
        <taxon>Pseudonocardiaceae</taxon>
        <taxon>Crossiella</taxon>
    </lineage>
</organism>
<comment type="caution">
    <text evidence="7">The sequence shown here is derived from an EMBL/GenBank/DDBJ whole genome shotgun (WGS) entry which is preliminary data.</text>
</comment>
<dbReference type="PANTHER" id="PTHR43114">
    <property type="entry name" value="ADENINE DEAMINASE"/>
    <property type="match status" value="1"/>
</dbReference>
<evidence type="ECO:0000313" key="8">
    <source>
        <dbReference type="Proteomes" id="UP000533598"/>
    </source>
</evidence>
<dbReference type="EC" id="3.5.4.40" evidence="7"/>
<dbReference type="RefSeq" id="WP_246492513.1">
    <property type="nucleotide sequence ID" value="NZ_BAAAUI010000012.1"/>
</dbReference>
<sequence length="337" mass="36585">MDMRSFVAALPKAELHVHLVGAASVDTVLELARRHPHRGVPTDRAELARYYEFTDFAHFIQVIGALGRLVTTEDDVVTLLVGLARDLAANQVRYAEVTVTPVNHFNAGIGDEDLVRALATGRERAAAEHGVELNWIYDIPGEQGVEAGWRTVNWYLDHKPAHTVGFGLGGPEIGVPRGQFKPMFDLAREAGLPSVPHAGETTGPESVWSAIHDLGAVRIGHGIHSVQDPKLLAYLAEHRIPLEISPHSNLRTREVLDLADHPLPKLLAAGVPVVLNTDDPGMFDTDLNREYLAAHEKMGLTAKQLVEIARTGVEVSFAGEATKARLLAELDSVTLPG</sequence>
<dbReference type="Gene3D" id="3.20.20.140">
    <property type="entry name" value="Metal-dependent hydrolases"/>
    <property type="match status" value="1"/>
</dbReference>
<dbReference type="GO" id="GO:0046872">
    <property type="term" value="F:metal ion binding"/>
    <property type="evidence" value="ECO:0007669"/>
    <property type="project" value="UniProtKB-KW"/>
</dbReference>
<evidence type="ECO:0000256" key="1">
    <source>
        <dbReference type="ARBA" id="ARBA00001947"/>
    </source>
</evidence>
<comment type="similarity">
    <text evidence="2">Belongs to the metallo-dependent hydrolases superfamily. Adenosine and AMP deaminases family.</text>
</comment>
<proteinExistence type="inferred from homology"/>
<dbReference type="GO" id="GO:0016814">
    <property type="term" value="F:hydrolase activity, acting on carbon-nitrogen (but not peptide) bonds, in cyclic amidines"/>
    <property type="evidence" value="ECO:0007669"/>
    <property type="project" value="UniProtKB-ARBA"/>
</dbReference>
<dbReference type="AlphaFoldDB" id="A0A7W7C975"/>
<keyword evidence="5" id="KW-0862">Zinc</keyword>
<dbReference type="InterPro" id="IPR032466">
    <property type="entry name" value="Metal_Hydrolase"/>
</dbReference>
<comment type="cofactor">
    <cofactor evidence="1">
        <name>Zn(2+)</name>
        <dbReference type="ChEBI" id="CHEBI:29105"/>
    </cofactor>
</comment>
<evidence type="ECO:0000313" key="7">
    <source>
        <dbReference type="EMBL" id="MBB4676872.1"/>
    </source>
</evidence>
<reference evidence="7 8" key="1">
    <citation type="submission" date="2020-08" db="EMBL/GenBank/DDBJ databases">
        <title>Sequencing the genomes of 1000 actinobacteria strains.</title>
        <authorList>
            <person name="Klenk H.-P."/>
        </authorList>
    </citation>
    <scope>NUCLEOTIDE SEQUENCE [LARGE SCALE GENOMIC DNA]</scope>
    <source>
        <strain evidence="7 8">DSM 44230</strain>
    </source>
</reference>
<feature type="domain" description="Adenosine deaminase" evidence="6">
    <location>
        <begin position="11"/>
        <end position="332"/>
    </location>
</feature>
<dbReference type="Pfam" id="PF00962">
    <property type="entry name" value="A_deaminase"/>
    <property type="match status" value="1"/>
</dbReference>
<dbReference type="NCBIfam" id="TIGR01430">
    <property type="entry name" value="aden_deam"/>
    <property type="match status" value="1"/>
</dbReference>
<keyword evidence="4 7" id="KW-0378">Hydrolase</keyword>
<dbReference type="SUPFAM" id="SSF51556">
    <property type="entry name" value="Metallo-dependent hydrolases"/>
    <property type="match status" value="1"/>
</dbReference>
<dbReference type="Proteomes" id="UP000533598">
    <property type="component" value="Unassembled WGS sequence"/>
</dbReference>
<keyword evidence="3" id="KW-0479">Metal-binding</keyword>
<evidence type="ECO:0000256" key="4">
    <source>
        <dbReference type="ARBA" id="ARBA00022801"/>
    </source>
</evidence>
<protein>
    <submittedName>
        <fullName evidence="7">Aminodeoxyfutalosine deaminase</fullName>
        <ecNumber evidence="7">3.5.4.40</ecNumber>
    </submittedName>
</protein>
<gene>
    <name evidence="7" type="ORF">HNR67_002990</name>
</gene>
<dbReference type="PANTHER" id="PTHR43114:SF6">
    <property type="entry name" value="ADENINE DEAMINASE"/>
    <property type="match status" value="1"/>
</dbReference>
<evidence type="ECO:0000256" key="3">
    <source>
        <dbReference type="ARBA" id="ARBA00022723"/>
    </source>
</evidence>
<evidence type="ECO:0000259" key="6">
    <source>
        <dbReference type="Pfam" id="PF00962"/>
    </source>
</evidence>